<dbReference type="InterPro" id="IPR009875">
    <property type="entry name" value="PilZ_domain"/>
</dbReference>
<feature type="domain" description="PilZ" evidence="1">
    <location>
        <begin position="8"/>
        <end position="87"/>
    </location>
</feature>
<gene>
    <name evidence="2" type="ORF">SAMN03080610_01504</name>
</gene>
<name>A0A1G5N4I2_AFIMA</name>
<dbReference type="STRING" id="1120955.SAMN03080610_01504"/>
<dbReference type="SUPFAM" id="SSF141371">
    <property type="entry name" value="PilZ domain-like"/>
    <property type="match status" value="1"/>
</dbReference>
<dbReference type="Gene3D" id="2.40.10.220">
    <property type="entry name" value="predicted glycosyltransferase like domains"/>
    <property type="match status" value="1"/>
</dbReference>
<organism evidence="2 3">
    <name type="scientific">Afifella marina DSM 2698</name>
    <dbReference type="NCBI Taxonomy" id="1120955"/>
    <lineage>
        <taxon>Bacteria</taxon>
        <taxon>Pseudomonadati</taxon>
        <taxon>Pseudomonadota</taxon>
        <taxon>Alphaproteobacteria</taxon>
        <taxon>Hyphomicrobiales</taxon>
        <taxon>Afifellaceae</taxon>
        <taxon>Afifella</taxon>
    </lineage>
</organism>
<dbReference type="GO" id="GO:0035438">
    <property type="term" value="F:cyclic-di-GMP binding"/>
    <property type="evidence" value="ECO:0007669"/>
    <property type="project" value="InterPro"/>
</dbReference>
<accession>A0A1G5N4I2</accession>
<evidence type="ECO:0000313" key="3">
    <source>
        <dbReference type="Proteomes" id="UP000199347"/>
    </source>
</evidence>
<evidence type="ECO:0000259" key="1">
    <source>
        <dbReference type="Pfam" id="PF07238"/>
    </source>
</evidence>
<dbReference type="Proteomes" id="UP000199347">
    <property type="component" value="Unassembled WGS sequence"/>
</dbReference>
<dbReference type="AlphaFoldDB" id="A0A1G5N4I2"/>
<sequence>MTRMEDQEKRSEHRKRALKSAKIVLNDRHSTIDCVVRDLSKGGAKLKVTNPVAVPESFELLLESDNVMLKAEVIWRKGDQVGVQFIREQAD</sequence>
<keyword evidence="3" id="KW-1185">Reference proteome</keyword>
<dbReference type="EMBL" id="FMVW01000002">
    <property type="protein sequence ID" value="SCZ32296.1"/>
    <property type="molecule type" value="Genomic_DNA"/>
</dbReference>
<dbReference type="Pfam" id="PF07238">
    <property type="entry name" value="PilZ"/>
    <property type="match status" value="1"/>
</dbReference>
<reference evidence="2 3" key="1">
    <citation type="submission" date="2016-10" db="EMBL/GenBank/DDBJ databases">
        <authorList>
            <person name="de Groot N.N."/>
        </authorList>
    </citation>
    <scope>NUCLEOTIDE SEQUENCE [LARGE SCALE GENOMIC DNA]</scope>
    <source>
        <strain evidence="2 3">DSM 2698</strain>
    </source>
</reference>
<protein>
    <submittedName>
        <fullName evidence="2">PilZ domain-containing protein</fullName>
    </submittedName>
</protein>
<evidence type="ECO:0000313" key="2">
    <source>
        <dbReference type="EMBL" id="SCZ32296.1"/>
    </source>
</evidence>
<proteinExistence type="predicted"/>